<dbReference type="PANTHER" id="PTHR12905">
    <property type="entry name" value="METALLOPHOSPHOESTERASE"/>
    <property type="match status" value="1"/>
</dbReference>
<feature type="domain" description="Calcineurin-like phosphoesterase" evidence="1">
    <location>
        <begin position="60"/>
        <end position="291"/>
    </location>
</feature>
<dbReference type="AlphaFoldDB" id="B0XNE6"/>
<dbReference type="HOGENOM" id="CLU_041441_2_1_1"/>
<dbReference type="SUPFAM" id="SSF56300">
    <property type="entry name" value="Metallo-dependent phosphatases"/>
    <property type="match status" value="1"/>
</dbReference>
<dbReference type="PANTHER" id="PTHR12905:SF0">
    <property type="entry name" value="CALCINEURIN-LIKE PHOSPHOESTERASE DOMAIN-CONTAINING PROTEIN"/>
    <property type="match status" value="1"/>
</dbReference>
<dbReference type="Pfam" id="PF00149">
    <property type="entry name" value="Metallophos"/>
    <property type="match status" value="1"/>
</dbReference>
<keyword evidence="3" id="KW-1185">Reference proteome</keyword>
<accession>B0XNE6</accession>
<dbReference type="PhylomeDB" id="B0XNE6"/>
<protein>
    <submittedName>
        <fullName evidence="2">Ser/Thr protein phosphatase family protein</fullName>
    </submittedName>
</protein>
<evidence type="ECO:0000313" key="3">
    <source>
        <dbReference type="Proteomes" id="UP000001699"/>
    </source>
</evidence>
<dbReference type="VEuPathDB" id="FungiDB:AFUB_004670"/>
<evidence type="ECO:0000313" key="2">
    <source>
        <dbReference type="EMBL" id="EDP55771.1"/>
    </source>
</evidence>
<dbReference type="GO" id="GO:0016787">
    <property type="term" value="F:hydrolase activity"/>
    <property type="evidence" value="ECO:0007669"/>
    <property type="project" value="InterPro"/>
</dbReference>
<evidence type="ECO:0000259" key="1">
    <source>
        <dbReference type="Pfam" id="PF00149"/>
    </source>
</evidence>
<name>B0XNE6_ASPFC</name>
<organism evidence="2 3">
    <name type="scientific">Aspergillus fumigatus (strain CBS 144.89 / FGSC A1163 / CEA10)</name>
    <name type="common">Neosartorya fumigata</name>
    <dbReference type="NCBI Taxonomy" id="451804"/>
    <lineage>
        <taxon>Eukaryota</taxon>
        <taxon>Fungi</taxon>
        <taxon>Dikarya</taxon>
        <taxon>Ascomycota</taxon>
        <taxon>Pezizomycotina</taxon>
        <taxon>Eurotiomycetes</taxon>
        <taxon>Eurotiomycetidae</taxon>
        <taxon>Eurotiales</taxon>
        <taxon>Aspergillaceae</taxon>
        <taxon>Aspergillus</taxon>
        <taxon>Aspergillus subgen. Fumigati</taxon>
    </lineage>
</organism>
<reference evidence="2 3" key="1">
    <citation type="journal article" date="2008" name="PLoS Genet.">
        <title>Genomic islands in the pathogenic filamentous fungus Aspergillus fumigatus.</title>
        <authorList>
            <person name="Fedorova N.D."/>
            <person name="Khaldi N."/>
            <person name="Joardar V.S."/>
            <person name="Maiti R."/>
            <person name="Amedeo P."/>
            <person name="Anderson M.J."/>
            <person name="Crabtree J."/>
            <person name="Silva J.C."/>
            <person name="Badger J.H."/>
            <person name="Albarraq A."/>
            <person name="Angiuoli S."/>
            <person name="Bussey H."/>
            <person name="Bowyer P."/>
            <person name="Cotty P.J."/>
            <person name="Dyer P.S."/>
            <person name="Egan A."/>
            <person name="Galens K."/>
            <person name="Fraser-Liggett C.M."/>
            <person name="Haas B.J."/>
            <person name="Inman J.M."/>
            <person name="Kent R."/>
            <person name="Lemieux S."/>
            <person name="Malavazi I."/>
            <person name="Orvis J."/>
            <person name="Roemer T."/>
            <person name="Ronning C.M."/>
            <person name="Sundaram J.P."/>
            <person name="Sutton G."/>
            <person name="Turner G."/>
            <person name="Venter J.C."/>
            <person name="White O.R."/>
            <person name="Whitty B.R."/>
            <person name="Youngman P."/>
            <person name="Wolfe K.H."/>
            <person name="Goldman G.H."/>
            <person name="Wortman J.R."/>
            <person name="Jiang B."/>
            <person name="Denning D.W."/>
            <person name="Nierman W.C."/>
        </authorList>
    </citation>
    <scope>NUCLEOTIDE SEQUENCE [LARGE SCALE GENOMIC DNA]</scope>
    <source>
        <strain evidence="3">CBS 144.89 / FGSC A1163 / CEA10</strain>
    </source>
</reference>
<dbReference type="Proteomes" id="UP000001699">
    <property type="component" value="Unassembled WGS sequence"/>
</dbReference>
<gene>
    <name evidence="2" type="ORF">AFUB_004670</name>
</gene>
<dbReference type="Gene3D" id="3.60.21.10">
    <property type="match status" value="1"/>
</dbReference>
<dbReference type="OrthoDB" id="630188at2759"/>
<proteinExistence type="predicted"/>
<dbReference type="InterPro" id="IPR051693">
    <property type="entry name" value="UPF0046_metallophosphoest"/>
</dbReference>
<dbReference type="EMBL" id="DS499594">
    <property type="protein sequence ID" value="EDP55771.1"/>
    <property type="molecule type" value="Genomic_DNA"/>
</dbReference>
<dbReference type="InterPro" id="IPR004843">
    <property type="entry name" value="Calcineurin-like_PHP"/>
</dbReference>
<dbReference type="InterPro" id="IPR029052">
    <property type="entry name" value="Metallo-depent_PP-like"/>
</dbReference>
<sequence>MVSPVELLFHLTYTDQGQATGIINSTPPVRALGNYNNHIQLSTLLNYPLTTTPTTRPLTRLLLISDTHNTSPHPPPSPHPYRHPLPEAHILIHSGDLTTIGSYQEHATTVATLKCHPAELKLIIAGNHDITLDEAYYAALPPSSFKTRSGREDPAAIKQLYCGPEAYDAGIRYLDEGVHCFSLSTGAELRVFASPYTPAFCSWAFAYPRGRDRFNPLPEDTTASSALSSAGADAPDGVVPDFPSVDIMITHGPPAGVLDSVVHGGSVGCEGLFAAVKRARPRVHVFGHIHEGYGALRGEWGPDMTLGGTKVVCDPDKVREERGAYVDVSADSGCPLRFGEETLFVNASVLNERYKAVNAPWVVDLDLPVSS</sequence>